<dbReference type="EMBL" id="JAKVQD010000005">
    <property type="protein sequence ID" value="MCH4553355.1"/>
    <property type="molecule type" value="Genomic_DNA"/>
</dbReference>
<feature type="transmembrane region" description="Helical" evidence="1">
    <location>
        <begin position="9"/>
        <end position="30"/>
    </location>
</feature>
<comment type="caution">
    <text evidence="2">The sequence shown here is derived from an EMBL/GenBank/DDBJ whole genome shotgun (WGS) entry which is preliminary data.</text>
</comment>
<evidence type="ECO:0000256" key="1">
    <source>
        <dbReference type="SAM" id="Phobius"/>
    </source>
</evidence>
<dbReference type="Proteomes" id="UP001156141">
    <property type="component" value="Unassembled WGS sequence"/>
</dbReference>
<evidence type="ECO:0000313" key="2">
    <source>
        <dbReference type="EMBL" id="MCH4553355.1"/>
    </source>
</evidence>
<keyword evidence="1" id="KW-1133">Transmembrane helix</keyword>
<proteinExistence type="predicted"/>
<name>A0ABS9RK70_9FLAO</name>
<organism evidence="2 3">
    <name type="scientific">Aestuariibaculum lutulentum</name>
    <dbReference type="NCBI Taxonomy" id="2920935"/>
    <lineage>
        <taxon>Bacteria</taxon>
        <taxon>Pseudomonadati</taxon>
        <taxon>Bacteroidota</taxon>
        <taxon>Flavobacteriia</taxon>
        <taxon>Flavobacteriales</taxon>
        <taxon>Flavobacteriaceae</taxon>
    </lineage>
</organism>
<keyword evidence="1" id="KW-0812">Transmembrane</keyword>
<protein>
    <submittedName>
        <fullName evidence="2">Uncharacterized protein</fullName>
    </submittedName>
</protein>
<evidence type="ECO:0000313" key="3">
    <source>
        <dbReference type="Proteomes" id="UP001156141"/>
    </source>
</evidence>
<accession>A0ABS9RK70</accession>
<gene>
    <name evidence="2" type="ORF">MKW35_12055</name>
</gene>
<sequence length="238" mass="27644">MKLKRGLKIFFGVLVFFTLPSLLFFSFLYFKYNENLPHGTQGKEADALAQNMLTSLNYEAYKNTKLIEWTFKKRHHYEWNKTNNTCKVYWKEYSVDLDLNNPNNHKAFVHSFDVHGELAIELIEKAVKYFNNDSFWLVAPYKVFDTGTERRIVDLPNNKKGLLITYTAGGSTPGDSYLWLFDETGKPSSFKMWTSILPIDGLEATWSDWTTTSTNAQLPTFHKLLFLGLEIDDIKTSF</sequence>
<dbReference type="RefSeq" id="WP_240574116.1">
    <property type="nucleotide sequence ID" value="NZ_CP136709.1"/>
</dbReference>
<keyword evidence="1" id="KW-0472">Membrane</keyword>
<reference evidence="2" key="1">
    <citation type="submission" date="2022-02" db="EMBL/GenBank/DDBJ databases">
        <title>Aestuariibaculum sp., a marine bacterium isolated from sediment in Guangxi.</title>
        <authorList>
            <person name="Ying J."/>
        </authorList>
    </citation>
    <scope>NUCLEOTIDE SEQUENCE</scope>
    <source>
        <strain evidence="2">L182</strain>
    </source>
</reference>
<keyword evidence="3" id="KW-1185">Reference proteome</keyword>